<dbReference type="GO" id="GO:0016740">
    <property type="term" value="F:transferase activity"/>
    <property type="evidence" value="ECO:0007669"/>
    <property type="project" value="UniProtKB-KW"/>
</dbReference>
<keyword evidence="5 8" id="KW-0732">Signal</keyword>
<organism evidence="9 10">
    <name type="scientific">Tritonibacter multivorans</name>
    <dbReference type="NCBI Taxonomy" id="928856"/>
    <lineage>
        <taxon>Bacteria</taxon>
        <taxon>Pseudomonadati</taxon>
        <taxon>Pseudomonadota</taxon>
        <taxon>Alphaproteobacteria</taxon>
        <taxon>Rhodobacterales</taxon>
        <taxon>Paracoccaceae</taxon>
        <taxon>Tritonibacter</taxon>
    </lineage>
</organism>
<dbReference type="STRING" id="928856.SAMN04488049_11293"/>
<dbReference type="OrthoDB" id="7872201at2"/>
<evidence type="ECO:0000256" key="8">
    <source>
        <dbReference type="SAM" id="SignalP"/>
    </source>
</evidence>
<evidence type="ECO:0000256" key="5">
    <source>
        <dbReference type="ARBA" id="ARBA00022729"/>
    </source>
</evidence>
<feature type="signal peptide" evidence="8">
    <location>
        <begin position="1"/>
        <end position="20"/>
    </location>
</feature>
<evidence type="ECO:0000256" key="3">
    <source>
        <dbReference type="ARBA" id="ARBA00010033"/>
    </source>
</evidence>
<feature type="chain" id="PRO_5006015708" description="Alginate biosynthesis protein AlgF" evidence="8">
    <location>
        <begin position="21"/>
        <end position="196"/>
    </location>
</feature>
<keyword evidence="7" id="KW-0016">Alginate biosynthesis</keyword>
<sequence length="196" mass="20845">MKTAKTLCFILALTSLSLPARSDTGLYPEAAPADASFLRFIGFERGEPIQFAGKSFDIPKTEGAPYVPVSAALLQGIQPGAFLTVVKDSTGQLRTIQEGAVRDPGKVHLFLINTTPQNLNLRVAGSETVVIQGISAMQSGTRAVNPVSIGLSVVAEDGGEPLRTFQVNLQRGQNLSFLATPTGVQLIEHRFDPVAQ</sequence>
<dbReference type="RefSeq" id="WP_058288970.1">
    <property type="nucleotide sequence ID" value="NZ_CYSD01000014.1"/>
</dbReference>
<dbReference type="Proteomes" id="UP000052022">
    <property type="component" value="Unassembled WGS sequence"/>
</dbReference>
<comment type="similarity">
    <text evidence="3">Belongs to the AlgF family.</text>
</comment>
<dbReference type="GO" id="GO:0042121">
    <property type="term" value="P:alginic acid biosynthetic process"/>
    <property type="evidence" value="ECO:0007669"/>
    <property type="project" value="UniProtKB-UniPathway"/>
</dbReference>
<dbReference type="UniPathway" id="UPA00286"/>
<name>A0A0N7LZ05_9RHOB</name>
<evidence type="ECO:0000256" key="1">
    <source>
        <dbReference type="ARBA" id="ARBA00004418"/>
    </source>
</evidence>
<gene>
    <name evidence="9" type="ORF">TRM7557_00835</name>
</gene>
<keyword evidence="9" id="KW-0808">Transferase</keyword>
<evidence type="ECO:0000256" key="7">
    <source>
        <dbReference type="ARBA" id="ARBA00022841"/>
    </source>
</evidence>
<keyword evidence="6" id="KW-0574">Periplasm</keyword>
<dbReference type="AlphaFoldDB" id="A0A0N7LZ05"/>
<protein>
    <recommendedName>
        <fullName evidence="4">Alginate biosynthesis protein AlgF</fullName>
    </recommendedName>
</protein>
<comment type="pathway">
    <text evidence="2">Glycan biosynthesis; alginate biosynthesis.</text>
</comment>
<reference evidence="9 10" key="1">
    <citation type="submission" date="2015-09" db="EMBL/GenBank/DDBJ databases">
        <authorList>
            <consortium name="Swine Surveillance"/>
        </authorList>
    </citation>
    <scope>NUCLEOTIDE SEQUENCE [LARGE SCALE GENOMIC DNA]</scope>
    <source>
        <strain evidence="9 10">CECT 7557</strain>
    </source>
</reference>
<evidence type="ECO:0000256" key="4">
    <source>
        <dbReference type="ARBA" id="ARBA00013964"/>
    </source>
</evidence>
<dbReference type="Pfam" id="PF11182">
    <property type="entry name" value="AlgF"/>
    <property type="match status" value="1"/>
</dbReference>
<comment type="subcellular location">
    <subcellularLocation>
        <location evidence="1">Periplasm</location>
    </subcellularLocation>
</comment>
<evidence type="ECO:0000313" key="10">
    <source>
        <dbReference type="Proteomes" id="UP000052022"/>
    </source>
</evidence>
<keyword evidence="10" id="KW-1185">Reference proteome</keyword>
<proteinExistence type="inferred from homology"/>
<dbReference type="InterPro" id="IPR035422">
    <property type="entry name" value="AlgF"/>
</dbReference>
<dbReference type="GO" id="GO:0042597">
    <property type="term" value="C:periplasmic space"/>
    <property type="evidence" value="ECO:0007669"/>
    <property type="project" value="UniProtKB-SubCell"/>
</dbReference>
<evidence type="ECO:0000256" key="2">
    <source>
        <dbReference type="ARBA" id="ARBA00005182"/>
    </source>
</evidence>
<accession>A0A0N7LZ05</accession>
<evidence type="ECO:0000256" key="6">
    <source>
        <dbReference type="ARBA" id="ARBA00022764"/>
    </source>
</evidence>
<dbReference type="EMBL" id="CYSD01000014">
    <property type="protein sequence ID" value="CUH76321.1"/>
    <property type="molecule type" value="Genomic_DNA"/>
</dbReference>
<evidence type="ECO:0000313" key="9">
    <source>
        <dbReference type="EMBL" id="CUH76321.1"/>
    </source>
</evidence>